<dbReference type="Proteomes" id="UP000002307">
    <property type="component" value="Chromosome"/>
</dbReference>
<dbReference type="KEGG" id="sim:M1627_0905"/>
<dbReference type="EMBL" id="CP001401">
    <property type="protein sequence ID" value="ACP54838.1"/>
    <property type="molecule type" value="Genomic_DNA"/>
</dbReference>
<organism evidence="2 3">
    <name type="scientific">Saccharolobus islandicus (strain M.16.27)</name>
    <name type="common">Sulfolobus islandicus</name>
    <dbReference type="NCBI Taxonomy" id="427318"/>
    <lineage>
        <taxon>Archaea</taxon>
        <taxon>Thermoproteota</taxon>
        <taxon>Thermoprotei</taxon>
        <taxon>Sulfolobales</taxon>
        <taxon>Sulfolobaceae</taxon>
        <taxon>Saccharolobus</taxon>
    </lineage>
</organism>
<reference evidence="2 3" key="1">
    <citation type="journal article" date="2009" name="Proc. Natl. Acad. Sci. U.S.A.">
        <title>Biogeography of the Sulfolobus islandicus pan-genome.</title>
        <authorList>
            <person name="Reno M.L."/>
            <person name="Held N.L."/>
            <person name="Fields C.J."/>
            <person name="Burke P.V."/>
            <person name="Whitaker R.J."/>
        </authorList>
    </citation>
    <scope>NUCLEOTIDE SEQUENCE [LARGE SCALE GENOMIC DNA]</scope>
    <source>
        <strain evidence="2 3">M.16.27</strain>
    </source>
</reference>
<dbReference type="Gene3D" id="3.10.129.10">
    <property type="entry name" value="Hotdog Thioesterase"/>
    <property type="match status" value="1"/>
</dbReference>
<dbReference type="Pfam" id="PF01575">
    <property type="entry name" value="MaoC_dehydratas"/>
    <property type="match status" value="1"/>
</dbReference>
<dbReference type="HOGENOM" id="CLU_094876_0_0_2"/>
<name>C3N4B3_SACI3</name>
<dbReference type="GeneID" id="7814757"/>
<dbReference type="SUPFAM" id="SSF54637">
    <property type="entry name" value="Thioesterase/thiol ester dehydrase-isomerase"/>
    <property type="match status" value="1"/>
</dbReference>
<dbReference type="PANTHER" id="PTHR43664:SF1">
    <property type="entry name" value="BETA-METHYLMALYL-COA DEHYDRATASE"/>
    <property type="match status" value="1"/>
</dbReference>
<evidence type="ECO:0000313" key="3">
    <source>
        <dbReference type="Proteomes" id="UP000002307"/>
    </source>
</evidence>
<sequence length="154" mass="17685">MIKIKFYEDINVNEQFVTPARTITEADVVLFAAITGDYNSIHTDEVYSKKFSIYGRRVVHGLFVLSIAEGLFQRLGWFEGVPAISIGYEDVRFIKPVFIGDTIHFVGEVIDKRISKKREKWGIVKIKMEGKNVNDNTTVISFIHAYLVPLKKER</sequence>
<gene>
    <name evidence="2" type="ordered locus">M1627_0905</name>
</gene>
<evidence type="ECO:0000259" key="1">
    <source>
        <dbReference type="Pfam" id="PF01575"/>
    </source>
</evidence>
<protein>
    <submittedName>
        <fullName evidence="2">MaoC domain protein dehydratase</fullName>
    </submittedName>
</protein>
<dbReference type="PANTHER" id="PTHR43664">
    <property type="entry name" value="MONOAMINE OXIDASE-RELATED"/>
    <property type="match status" value="1"/>
</dbReference>
<dbReference type="InterPro" id="IPR029069">
    <property type="entry name" value="HotDog_dom_sf"/>
</dbReference>
<dbReference type="InterPro" id="IPR002539">
    <property type="entry name" value="MaoC-like_dom"/>
</dbReference>
<evidence type="ECO:0000313" key="2">
    <source>
        <dbReference type="EMBL" id="ACP54838.1"/>
    </source>
</evidence>
<dbReference type="InterPro" id="IPR052342">
    <property type="entry name" value="MCH/BMMD"/>
</dbReference>
<dbReference type="AlphaFoldDB" id="C3N4B3"/>
<feature type="domain" description="MaoC-like" evidence="1">
    <location>
        <begin position="13"/>
        <end position="120"/>
    </location>
</feature>
<proteinExistence type="predicted"/>
<accession>C3N4B3</accession>
<dbReference type="RefSeq" id="WP_012718650.1">
    <property type="nucleotide sequence ID" value="NC_012632.1"/>
</dbReference>